<dbReference type="GO" id="GO:0015020">
    <property type="term" value="F:glucuronosyltransferase activity"/>
    <property type="evidence" value="ECO:0007669"/>
    <property type="project" value="UniProtKB-EC"/>
</dbReference>
<evidence type="ECO:0000256" key="4">
    <source>
        <dbReference type="RuleBase" id="RU003718"/>
    </source>
</evidence>
<keyword evidence="7" id="KW-1185">Reference proteome</keyword>
<dbReference type="GO" id="GO:0016020">
    <property type="term" value="C:membrane"/>
    <property type="evidence" value="ECO:0007669"/>
    <property type="project" value="UniProtKB-SubCell"/>
</dbReference>
<proteinExistence type="inferred from homology"/>
<evidence type="ECO:0000256" key="1">
    <source>
        <dbReference type="ARBA" id="ARBA00009995"/>
    </source>
</evidence>
<keyword evidence="5" id="KW-0472">Membrane</keyword>
<feature type="signal peptide" evidence="5">
    <location>
        <begin position="1"/>
        <end position="22"/>
    </location>
</feature>
<evidence type="ECO:0000313" key="6">
    <source>
        <dbReference type="EMBL" id="KAJ3662531.1"/>
    </source>
</evidence>
<dbReference type="FunFam" id="3.40.50.2000:FF:000174">
    <property type="entry name" value="UDP-glucuronosyltransferase"/>
    <property type="match status" value="1"/>
</dbReference>
<dbReference type="PANTHER" id="PTHR48043">
    <property type="entry name" value="EG:EG0003.4 PROTEIN-RELATED"/>
    <property type="match status" value="1"/>
</dbReference>
<keyword evidence="5" id="KW-0812">Transmembrane</keyword>
<sequence>MEVKQVLAFFAVMVFLMRPAENARILAIMPTPSYSHQIVFNPLWLALNSRGHHVTLFTTDPIKQSNLSNFRQVDWSFTYELWHNKHNASDIIKNFKSNFLKCLNQYVEMMSDIFIQELEHPQVQEIMNDTNEHFDLVIAEFLNPVMIAFSRIFKCPFIGVSPMDVTNFVHEALNNPISPALFPDFLTEFDNEMTFFERIINTFYYLGNKLYFKYYFYPKMDNIIRKFFGENTPSLEEMQRDVSMVFINTNPILHNIRPLMSNVLMLGGGTHIESNVSLTADVQKFLNDAKTGAIYFSLGTNVKSRDLSAKTQLVFLEAFSELPYKVLWKFENNISTASNVMIKDWLPQQQILGHPNMKLFITQGGLQSLEEAIYNAVPIIAMPVFVDQYSNIRKVIRNGMGLKLDYDNVEKSVLKNAIHEVISNPRYKTAAIKLSAVLKEQPISGITEAVWWTEYVLKYNGAKFLKHSEIPLYQYLMLDLLAFFFLTTILLTFLSYKFIKYVTLLIKRKRIGGKVIKLE</sequence>
<accession>A0AA38IXY9</accession>
<comment type="subcellular location">
    <subcellularLocation>
        <location evidence="5">Membrane</location>
        <topology evidence="5">Single-pass membrane protein</topology>
    </subcellularLocation>
</comment>
<dbReference type="CDD" id="cd03784">
    <property type="entry name" value="GT1_Gtf-like"/>
    <property type="match status" value="1"/>
</dbReference>
<protein>
    <recommendedName>
        <fullName evidence="5">UDP-glucuronosyltransferase</fullName>
        <ecNumber evidence="5">2.4.1.17</ecNumber>
    </recommendedName>
</protein>
<name>A0AA38IXY9_9CUCU</name>
<dbReference type="Gene3D" id="3.40.50.2000">
    <property type="entry name" value="Glycogen Phosphorylase B"/>
    <property type="match status" value="2"/>
</dbReference>
<gene>
    <name evidence="6" type="ORF">Zmor_006876</name>
</gene>
<evidence type="ECO:0000256" key="2">
    <source>
        <dbReference type="ARBA" id="ARBA00022676"/>
    </source>
</evidence>
<comment type="catalytic activity">
    <reaction evidence="5">
        <text>glucuronate acceptor + UDP-alpha-D-glucuronate = acceptor beta-D-glucuronoside + UDP + H(+)</text>
        <dbReference type="Rhea" id="RHEA:21032"/>
        <dbReference type="ChEBI" id="CHEBI:15378"/>
        <dbReference type="ChEBI" id="CHEBI:58052"/>
        <dbReference type="ChEBI" id="CHEBI:58223"/>
        <dbReference type="ChEBI" id="CHEBI:132367"/>
        <dbReference type="ChEBI" id="CHEBI:132368"/>
        <dbReference type="EC" id="2.4.1.17"/>
    </reaction>
</comment>
<evidence type="ECO:0000313" key="7">
    <source>
        <dbReference type="Proteomes" id="UP001168821"/>
    </source>
</evidence>
<reference evidence="6" key="1">
    <citation type="journal article" date="2023" name="G3 (Bethesda)">
        <title>Whole genome assemblies of Zophobas morio and Tenebrio molitor.</title>
        <authorList>
            <person name="Kaur S."/>
            <person name="Stinson S.A."/>
            <person name="diCenzo G.C."/>
        </authorList>
    </citation>
    <scope>NUCLEOTIDE SEQUENCE</scope>
    <source>
        <strain evidence="6">QUZm001</strain>
    </source>
</reference>
<keyword evidence="3 4" id="KW-0808">Transferase</keyword>
<dbReference type="InterPro" id="IPR050271">
    <property type="entry name" value="UDP-glycosyltransferase"/>
</dbReference>
<dbReference type="FunFam" id="3.40.50.2000:FF:000050">
    <property type="entry name" value="UDP-glucuronosyltransferase"/>
    <property type="match status" value="1"/>
</dbReference>
<dbReference type="InterPro" id="IPR035595">
    <property type="entry name" value="UDP_glycos_trans_CS"/>
</dbReference>
<dbReference type="Proteomes" id="UP001168821">
    <property type="component" value="Unassembled WGS sequence"/>
</dbReference>
<comment type="caution">
    <text evidence="6">The sequence shown here is derived from an EMBL/GenBank/DDBJ whole genome shotgun (WGS) entry which is preliminary data.</text>
</comment>
<evidence type="ECO:0000256" key="5">
    <source>
        <dbReference type="RuleBase" id="RU362059"/>
    </source>
</evidence>
<dbReference type="AlphaFoldDB" id="A0AA38IXY9"/>
<feature type="chain" id="PRO_5041484802" description="UDP-glucuronosyltransferase" evidence="5">
    <location>
        <begin position="23"/>
        <end position="519"/>
    </location>
</feature>
<keyword evidence="5" id="KW-1133">Transmembrane helix</keyword>
<evidence type="ECO:0000256" key="3">
    <source>
        <dbReference type="ARBA" id="ARBA00022679"/>
    </source>
</evidence>
<feature type="transmembrane region" description="Helical" evidence="5">
    <location>
        <begin position="472"/>
        <end position="499"/>
    </location>
</feature>
<dbReference type="PANTHER" id="PTHR48043:SF159">
    <property type="entry name" value="EG:EG0003.4 PROTEIN-RELATED"/>
    <property type="match status" value="1"/>
</dbReference>
<dbReference type="EC" id="2.4.1.17" evidence="5"/>
<organism evidence="6 7">
    <name type="scientific">Zophobas morio</name>
    <dbReference type="NCBI Taxonomy" id="2755281"/>
    <lineage>
        <taxon>Eukaryota</taxon>
        <taxon>Metazoa</taxon>
        <taxon>Ecdysozoa</taxon>
        <taxon>Arthropoda</taxon>
        <taxon>Hexapoda</taxon>
        <taxon>Insecta</taxon>
        <taxon>Pterygota</taxon>
        <taxon>Neoptera</taxon>
        <taxon>Endopterygota</taxon>
        <taxon>Coleoptera</taxon>
        <taxon>Polyphaga</taxon>
        <taxon>Cucujiformia</taxon>
        <taxon>Tenebrionidae</taxon>
        <taxon>Zophobas</taxon>
    </lineage>
</organism>
<dbReference type="PROSITE" id="PS00375">
    <property type="entry name" value="UDPGT"/>
    <property type="match status" value="1"/>
</dbReference>
<dbReference type="EMBL" id="JALNTZ010000002">
    <property type="protein sequence ID" value="KAJ3662531.1"/>
    <property type="molecule type" value="Genomic_DNA"/>
</dbReference>
<keyword evidence="5" id="KW-0732">Signal</keyword>
<dbReference type="InterPro" id="IPR002213">
    <property type="entry name" value="UDP_glucos_trans"/>
</dbReference>
<comment type="similarity">
    <text evidence="1 4">Belongs to the UDP-glycosyltransferase family.</text>
</comment>
<keyword evidence="2 4" id="KW-0328">Glycosyltransferase</keyword>
<dbReference type="Pfam" id="PF00201">
    <property type="entry name" value="UDPGT"/>
    <property type="match status" value="1"/>
</dbReference>
<dbReference type="SUPFAM" id="SSF53756">
    <property type="entry name" value="UDP-Glycosyltransferase/glycogen phosphorylase"/>
    <property type="match status" value="1"/>
</dbReference>